<reference evidence="2 3" key="1">
    <citation type="submission" date="2020-03" db="EMBL/GenBank/DDBJ databases">
        <title>Draft genome sequence of environmentally isolated cultures.</title>
        <authorList>
            <person name="Wilson H.S."/>
            <person name="De Leon M.E."/>
        </authorList>
    </citation>
    <scope>NUCLEOTIDE SEQUENCE [LARGE SCALE GENOMIC DNA]</scope>
    <source>
        <strain evidence="2 3">HSC-31F16</strain>
    </source>
</reference>
<feature type="domain" description="DUF5983" evidence="1">
    <location>
        <begin position="9"/>
        <end position="94"/>
    </location>
</feature>
<accession>A0ABX0LET3</accession>
<comment type="caution">
    <text evidence="2">The sequence shown here is derived from an EMBL/GenBank/DDBJ whole genome shotgun (WGS) entry which is preliminary data.</text>
</comment>
<gene>
    <name evidence="2" type="ORF">HA052_19895</name>
</gene>
<dbReference type="Proteomes" id="UP001515641">
    <property type="component" value="Unassembled WGS sequence"/>
</dbReference>
<protein>
    <recommendedName>
        <fullName evidence="1">DUF5983 domain-containing protein</fullName>
    </recommendedName>
</protein>
<keyword evidence="3" id="KW-1185">Reference proteome</keyword>
<organism evidence="2 3">
    <name type="scientific">Chromobacterium fluminis</name>
    <dbReference type="NCBI Taxonomy" id="3044269"/>
    <lineage>
        <taxon>Bacteria</taxon>
        <taxon>Pseudomonadati</taxon>
        <taxon>Pseudomonadota</taxon>
        <taxon>Betaproteobacteria</taxon>
        <taxon>Neisseriales</taxon>
        <taxon>Chromobacteriaceae</taxon>
        <taxon>Chromobacterium</taxon>
    </lineage>
</organism>
<dbReference type="InterPro" id="IPR046025">
    <property type="entry name" value="DUF5983"/>
</dbReference>
<dbReference type="EMBL" id="JAAOMA010000034">
    <property type="protein sequence ID" value="NHR07458.1"/>
    <property type="molecule type" value="Genomic_DNA"/>
</dbReference>
<evidence type="ECO:0000313" key="3">
    <source>
        <dbReference type="Proteomes" id="UP001515641"/>
    </source>
</evidence>
<proteinExistence type="predicted"/>
<evidence type="ECO:0000259" key="1">
    <source>
        <dbReference type="Pfam" id="PF19419"/>
    </source>
</evidence>
<evidence type="ECO:0000313" key="2">
    <source>
        <dbReference type="EMBL" id="NHR07458.1"/>
    </source>
</evidence>
<sequence length="126" mass="14382">MHDFSFVPTLSLNHLSQTLRDELENNAGDWGRNIIAAQYDNGYLIQIDPQDEDQFVEWPELQLLRSWAIDIAGRHVRWLEFDAEGPRVDALPYHLQMDALEDLEISLPLGQARSTLVVAKLEGGLQ</sequence>
<dbReference type="Pfam" id="PF19419">
    <property type="entry name" value="DUF5983"/>
    <property type="match status" value="1"/>
</dbReference>
<dbReference type="RefSeq" id="WP_166453265.1">
    <property type="nucleotide sequence ID" value="NZ_JAAOMA010000034.1"/>
</dbReference>
<name>A0ABX0LET3_9NEIS</name>